<dbReference type="PANTHER" id="PTHR13568">
    <property type="entry name" value="FAM11A, B PROTEIN"/>
    <property type="match status" value="1"/>
</dbReference>
<feature type="transmembrane region" description="Helical" evidence="2">
    <location>
        <begin position="15"/>
        <end position="33"/>
    </location>
</feature>
<reference evidence="3" key="1">
    <citation type="submission" date="2021-04" db="EMBL/GenBank/DDBJ databases">
        <authorList>
            <person name="Cornetti L."/>
        </authorList>
    </citation>
    <scope>NUCLEOTIDE SEQUENCE</scope>
</reference>
<name>A0A9N6ZEU1_9CRUS</name>
<organism evidence="3">
    <name type="scientific">Alona affinis</name>
    <dbReference type="NCBI Taxonomy" id="381656"/>
    <lineage>
        <taxon>Eukaryota</taxon>
        <taxon>Metazoa</taxon>
        <taxon>Ecdysozoa</taxon>
        <taxon>Arthropoda</taxon>
        <taxon>Crustacea</taxon>
        <taxon>Branchiopoda</taxon>
        <taxon>Diplostraca</taxon>
        <taxon>Cladocera</taxon>
        <taxon>Anomopoda</taxon>
        <taxon>Chydoridae</taxon>
        <taxon>Alona</taxon>
    </lineage>
</organism>
<feature type="compositionally biased region" description="Polar residues" evidence="1">
    <location>
        <begin position="312"/>
        <end position="341"/>
    </location>
</feature>
<proteinExistence type="predicted"/>
<feature type="transmembrane region" description="Helical" evidence="2">
    <location>
        <begin position="170"/>
        <end position="199"/>
    </location>
</feature>
<protein>
    <submittedName>
        <fullName evidence="3">EOG090X087A</fullName>
    </submittedName>
</protein>
<sequence>MNLQTVLQDFNPGKFVVYLCLLIFSSLICLRLDDVIKTSYWAIFAPLWAWKFLAFVGAAVGMYAWWRKPASRIDTESYIHFKSMLLSMSLHLLLLFFEFLACDKLESKRHIWVLVFLPLYFLSILCIAVSIWALKHERPFEIELLGAVNLLQLIFIALRLDGFILWNWDLVFIPLWIIFGVALIVVLYTGLLAAILVSWSSNMTTDQRRASSHGALGFASLVIPSLASLIMLTKKLDGHLDLPYSIVIVPFLMALTSLVLRSFNARSGNMWWCGMQKDCFLFLMDVVPSLREYGNVSYHQSTQQRPDDPESASLSPSNDEPSSGFQGSSVVNKKNRNSATNGKADISRAVVVPILAIDIPD</sequence>
<keyword evidence="2" id="KW-0812">Transmembrane</keyword>
<dbReference type="AlphaFoldDB" id="A0A9N6ZEU1"/>
<dbReference type="EMBL" id="OC978213">
    <property type="protein sequence ID" value="CAG4634868.1"/>
    <property type="molecule type" value="Genomic_DNA"/>
</dbReference>
<feature type="transmembrane region" description="Helical" evidence="2">
    <location>
        <begin position="78"/>
        <end position="99"/>
    </location>
</feature>
<accession>A0A9N6ZEU1</accession>
<keyword evidence="2" id="KW-1133">Transmembrane helix</keyword>
<feature type="transmembrane region" description="Helical" evidence="2">
    <location>
        <begin position="40"/>
        <end position="66"/>
    </location>
</feature>
<dbReference type="InterPro" id="IPR019396">
    <property type="entry name" value="TM_Fragile-X-F-assoc"/>
</dbReference>
<feature type="transmembrane region" description="Helical" evidence="2">
    <location>
        <begin position="211"/>
        <end position="232"/>
    </location>
</feature>
<dbReference type="PANTHER" id="PTHR13568:SF6">
    <property type="entry name" value="TRANSMEMBRANE PROTEIN 185A"/>
    <property type="match status" value="1"/>
</dbReference>
<gene>
    <name evidence="3" type="primary">EOG090X087A</name>
</gene>
<evidence type="ECO:0000256" key="2">
    <source>
        <dbReference type="SAM" id="Phobius"/>
    </source>
</evidence>
<evidence type="ECO:0000256" key="1">
    <source>
        <dbReference type="SAM" id="MobiDB-lite"/>
    </source>
</evidence>
<feature type="region of interest" description="Disordered" evidence="1">
    <location>
        <begin position="297"/>
        <end position="342"/>
    </location>
</feature>
<evidence type="ECO:0000313" key="3">
    <source>
        <dbReference type="EMBL" id="CAG4634868.1"/>
    </source>
</evidence>
<feature type="transmembrane region" description="Helical" evidence="2">
    <location>
        <begin position="244"/>
        <end position="263"/>
    </location>
</feature>
<dbReference type="Pfam" id="PF10269">
    <property type="entry name" value="Tmemb_185A"/>
    <property type="match status" value="1"/>
</dbReference>
<keyword evidence="2" id="KW-0472">Membrane</keyword>
<feature type="transmembrane region" description="Helical" evidence="2">
    <location>
        <begin position="111"/>
        <end position="134"/>
    </location>
</feature>